<evidence type="ECO:0000256" key="3">
    <source>
        <dbReference type="ARBA" id="ARBA00023125"/>
    </source>
</evidence>
<evidence type="ECO:0000259" key="5">
    <source>
        <dbReference type="Pfam" id="PF01385"/>
    </source>
</evidence>
<reference evidence="7 8" key="1">
    <citation type="journal article" date="2011" name="Stand. Genomic Sci.">
        <title>Non-contiguous finished genome sequence and contextual data of the filamentous soil bacterium Ktedonobacter racemifer type strain (SOSP1-21).</title>
        <authorList>
            <person name="Chang Y.J."/>
            <person name="Land M."/>
            <person name="Hauser L."/>
            <person name="Chertkov O."/>
            <person name="Del Rio T.G."/>
            <person name="Nolan M."/>
            <person name="Copeland A."/>
            <person name="Tice H."/>
            <person name="Cheng J.F."/>
            <person name="Lucas S."/>
            <person name="Han C."/>
            <person name="Goodwin L."/>
            <person name="Pitluck S."/>
            <person name="Ivanova N."/>
            <person name="Ovchinikova G."/>
            <person name="Pati A."/>
            <person name="Chen A."/>
            <person name="Palaniappan K."/>
            <person name="Mavromatis K."/>
            <person name="Liolios K."/>
            <person name="Brettin T."/>
            <person name="Fiebig A."/>
            <person name="Rohde M."/>
            <person name="Abt B."/>
            <person name="Goker M."/>
            <person name="Detter J.C."/>
            <person name="Woyke T."/>
            <person name="Bristow J."/>
            <person name="Eisen J.A."/>
            <person name="Markowitz V."/>
            <person name="Hugenholtz P."/>
            <person name="Kyrpides N.C."/>
            <person name="Klenk H.P."/>
            <person name="Lapidus A."/>
        </authorList>
    </citation>
    <scope>NUCLEOTIDE SEQUENCE [LARGE SCALE GENOMIC DNA]</scope>
    <source>
        <strain evidence="8">DSM 44963</strain>
    </source>
</reference>
<dbReference type="Pfam" id="PF01385">
    <property type="entry name" value="OrfB_IS605"/>
    <property type="match status" value="1"/>
</dbReference>
<dbReference type="AlphaFoldDB" id="D6TFK1"/>
<organism evidence="7 8">
    <name type="scientific">Ktedonobacter racemifer DSM 44963</name>
    <dbReference type="NCBI Taxonomy" id="485913"/>
    <lineage>
        <taxon>Bacteria</taxon>
        <taxon>Bacillati</taxon>
        <taxon>Chloroflexota</taxon>
        <taxon>Ktedonobacteria</taxon>
        <taxon>Ktedonobacterales</taxon>
        <taxon>Ktedonobacteraceae</taxon>
        <taxon>Ktedonobacter</taxon>
    </lineage>
</organism>
<feature type="domain" description="Cas12f1-like TNB" evidence="6">
    <location>
        <begin position="305"/>
        <end position="383"/>
    </location>
</feature>
<comment type="caution">
    <text evidence="7">The sequence shown here is derived from an EMBL/GenBank/DDBJ whole genome shotgun (WGS) entry which is preliminary data.</text>
</comment>
<dbReference type="InterPro" id="IPR001959">
    <property type="entry name" value="Transposase"/>
</dbReference>
<dbReference type="NCBIfam" id="NF040570">
    <property type="entry name" value="guided_TnpB"/>
    <property type="match status" value="1"/>
</dbReference>
<evidence type="ECO:0000259" key="6">
    <source>
        <dbReference type="Pfam" id="PF07282"/>
    </source>
</evidence>
<evidence type="ECO:0000256" key="2">
    <source>
        <dbReference type="ARBA" id="ARBA00022578"/>
    </source>
</evidence>
<gene>
    <name evidence="7" type="ORF">Krac_10165</name>
</gene>
<dbReference type="RefSeq" id="WP_007904800.1">
    <property type="nucleotide sequence ID" value="NZ_ADVG01000001.1"/>
</dbReference>
<proteinExistence type="inferred from homology"/>
<dbReference type="InterPro" id="IPR010095">
    <property type="entry name" value="Cas12f1-like_TNB"/>
</dbReference>
<protein>
    <submittedName>
        <fullName evidence="7">Transposase, IS605 OrfB family</fullName>
    </submittedName>
</protein>
<dbReference type="Proteomes" id="UP000004508">
    <property type="component" value="Unassembled WGS sequence"/>
</dbReference>
<comment type="similarity">
    <text evidence="1">In the C-terminal section; belongs to the transposase 35 family.</text>
</comment>
<dbReference type="NCBIfam" id="TIGR01766">
    <property type="entry name" value="IS200/IS605 family accessory protein TnpB-like domain"/>
    <property type="match status" value="1"/>
</dbReference>
<keyword evidence="8" id="KW-1185">Reference proteome</keyword>
<sequence>MQLVEKHVIAQTDPRFACVDAACFASKNLYNAALYELRQAFFLTNTSLSYPALDKRMQEHEAYRALPAKVAQQVLKQVCTAWSSFWAALLVYRETPAKFVGRPQLPKYLPKAKGRNLLVYTMQAVSRGKRTLDRGIIQPSQLGIQVKTRQDPKAIAQVRMVPKVGYVVVEVISEHEPTVTAVDPDLLAGLDLGMDNLATLTSNKPGFVPVIVNGRGIKSCNQYYNKQRAVLQKSLGHPGRSRRVEQLTTRRNRRIEHDLHTSSRFLIDLLVAEGIGTLIIGKNPLQKQEIRLGKRTNQHFVQIPHARFIQMLQYKAELVGIRVILTEESYTSKASLLDLDPLPVYRKGEQVAYQFSGKRIERGLYRAADGRVIHADVNGAGNIIRKVAPGAFERKGVEDGECRVHLPVVHPVRKPFPHKPAREKILAPVRIR</sequence>
<dbReference type="STRING" id="485913.Krac_10165"/>
<feature type="domain" description="Probable transposase IS891/IS1136/IS1341" evidence="5">
    <location>
        <begin position="174"/>
        <end position="282"/>
    </location>
</feature>
<evidence type="ECO:0000313" key="7">
    <source>
        <dbReference type="EMBL" id="EFH88681.1"/>
    </source>
</evidence>
<accession>D6TFK1</accession>
<keyword evidence="3" id="KW-0238">DNA-binding</keyword>
<name>D6TFK1_KTERA</name>
<keyword evidence="2" id="KW-0815">Transposition</keyword>
<dbReference type="OrthoDB" id="140422at2"/>
<dbReference type="Pfam" id="PF07282">
    <property type="entry name" value="Cas12f1-like_TNB"/>
    <property type="match status" value="1"/>
</dbReference>
<evidence type="ECO:0000313" key="8">
    <source>
        <dbReference type="Proteomes" id="UP000004508"/>
    </source>
</evidence>
<dbReference type="EMBL" id="ADVG01000001">
    <property type="protein sequence ID" value="EFH88681.1"/>
    <property type="molecule type" value="Genomic_DNA"/>
</dbReference>
<evidence type="ECO:0000256" key="4">
    <source>
        <dbReference type="ARBA" id="ARBA00023172"/>
    </source>
</evidence>
<dbReference type="GO" id="GO:0003677">
    <property type="term" value="F:DNA binding"/>
    <property type="evidence" value="ECO:0007669"/>
    <property type="project" value="UniProtKB-KW"/>
</dbReference>
<dbReference type="GO" id="GO:0032196">
    <property type="term" value="P:transposition"/>
    <property type="evidence" value="ECO:0007669"/>
    <property type="project" value="UniProtKB-KW"/>
</dbReference>
<keyword evidence="4" id="KW-0233">DNA recombination</keyword>
<dbReference type="GO" id="GO:0006310">
    <property type="term" value="P:DNA recombination"/>
    <property type="evidence" value="ECO:0007669"/>
    <property type="project" value="UniProtKB-KW"/>
</dbReference>
<dbReference type="InParanoid" id="D6TFK1"/>
<evidence type="ECO:0000256" key="1">
    <source>
        <dbReference type="ARBA" id="ARBA00008761"/>
    </source>
</evidence>
<dbReference type="eggNOG" id="COG0675">
    <property type="taxonomic scope" value="Bacteria"/>
</dbReference>